<proteinExistence type="predicted"/>
<feature type="region of interest" description="Disordered" evidence="1">
    <location>
        <begin position="103"/>
        <end position="123"/>
    </location>
</feature>
<sequence length="411" mass="45238">MFNRMPAGATVAERLDCSPPTKANRVQSPAVRIVPDDAAGRRLFSGISCFPPPLNSGAAPYSPHFTLIGLSRPRCLESPRSLNSIRKQRALRTPISKFANAGMKRQGKREIPEKTLRPSASSSTILTCENPGVTLPRTTYGSPWRELAVRVENVSASDCCIRVRRLRGGTLAQVTAVLPGDCRSVVPSTTPDSRQLFPPLMNRATSIDLAAAGKVEREERQKRTGPTFHRGRVGYRKTTPSPKSRENQSKIRLPDRKDSEKHTPPVIAAPQKGGGSIAKGPKKYKFNAMPTHRTGVRTEIKWRGGSFPFALSHYSIGCSDSGTVHLDDWLSRTAKQSLTICPEQCRSTCDRRPRYCPPRLSSAPRLTSAARIIPRGPTLLGYGSSRRRTPRRPTGEYTRFHSRGGHAQTSI</sequence>
<evidence type="ECO:0000313" key="2">
    <source>
        <dbReference type="EMBL" id="KAJ8897571.1"/>
    </source>
</evidence>
<name>A0ABQ9ILL1_9NEOP</name>
<keyword evidence="3" id="KW-1185">Reference proteome</keyword>
<protein>
    <submittedName>
        <fullName evidence="2">Uncharacterized protein</fullName>
    </submittedName>
</protein>
<evidence type="ECO:0000256" key="1">
    <source>
        <dbReference type="SAM" id="MobiDB-lite"/>
    </source>
</evidence>
<accession>A0ABQ9ILL1</accession>
<dbReference type="EMBL" id="JARBHB010000001">
    <property type="protein sequence ID" value="KAJ8897571.1"/>
    <property type="molecule type" value="Genomic_DNA"/>
</dbReference>
<reference evidence="2 3" key="1">
    <citation type="submission" date="2023-02" db="EMBL/GenBank/DDBJ databases">
        <title>LHISI_Scaffold_Assembly.</title>
        <authorList>
            <person name="Stuart O.P."/>
            <person name="Cleave R."/>
            <person name="Magrath M.J.L."/>
            <person name="Mikheyev A.S."/>
        </authorList>
    </citation>
    <scope>NUCLEOTIDE SEQUENCE [LARGE SCALE GENOMIC DNA]</scope>
    <source>
        <strain evidence="2">Daus_M_001</strain>
        <tissue evidence="2">Leg muscle</tissue>
    </source>
</reference>
<gene>
    <name evidence="2" type="ORF">PR048_002920</name>
</gene>
<organism evidence="2 3">
    <name type="scientific">Dryococelus australis</name>
    <dbReference type="NCBI Taxonomy" id="614101"/>
    <lineage>
        <taxon>Eukaryota</taxon>
        <taxon>Metazoa</taxon>
        <taxon>Ecdysozoa</taxon>
        <taxon>Arthropoda</taxon>
        <taxon>Hexapoda</taxon>
        <taxon>Insecta</taxon>
        <taxon>Pterygota</taxon>
        <taxon>Neoptera</taxon>
        <taxon>Polyneoptera</taxon>
        <taxon>Phasmatodea</taxon>
        <taxon>Verophasmatodea</taxon>
        <taxon>Anareolatae</taxon>
        <taxon>Phasmatidae</taxon>
        <taxon>Eurycanthinae</taxon>
        <taxon>Dryococelus</taxon>
    </lineage>
</organism>
<evidence type="ECO:0000313" key="3">
    <source>
        <dbReference type="Proteomes" id="UP001159363"/>
    </source>
</evidence>
<comment type="caution">
    <text evidence="2">The sequence shown here is derived from an EMBL/GenBank/DDBJ whole genome shotgun (WGS) entry which is preliminary data.</text>
</comment>
<feature type="region of interest" description="Disordered" evidence="1">
    <location>
        <begin position="377"/>
        <end position="411"/>
    </location>
</feature>
<feature type="compositionally biased region" description="Basic and acidic residues" evidence="1">
    <location>
        <begin position="243"/>
        <end position="263"/>
    </location>
</feature>
<dbReference type="Proteomes" id="UP001159363">
    <property type="component" value="Chromosome 1"/>
</dbReference>
<feature type="region of interest" description="Disordered" evidence="1">
    <location>
        <begin position="211"/>
        <end position="283"/>
    </location>
</feature>